<name>A0A1H9ZTC5_9FIRM</name>
<dbReference type="OrthoDB" id="5449717at2"/>
<dbReference type="Gene3D" id="6.10.340.10">
    <property type="match status" value="1"/>
</dbReference>
<dbReference type="InterPro" id="IPR003660">
    <property type="entry name" value="HAMP_dom"/>
</dbReference>
<gene>
    <name evidence="4" type="ORF">SAMN04487772_10498</name>
</gene>
<accession>A0A1H9ZTC5</accession>
<keyword evidence="2" id="KW-0812">Transmembrane</keyword>
<feature type="domain" description="HAMP" evidence="3">
    <location>
        <begin position="472"/>
        <end position="524"/>
    </location>
</feature>
<evidence type="ECO:0000313" key="5">
    <source>
        <dbReference type="Proteomes" id="UP000199800"/>
    </source>
</evidence>
<feature type="transmembrane region" description="Helical" evidence="2">
    <location>
        <begin position="28"/>
        <end position="50"/>
    </location>
</feature>
<dbReference type="Gene3D" id="2.60.120.260">
    <property type="entry name" value="Galactose-binding domain-like"/>
    <property type="match status" value="2"/>
</dbReference>
<reference evidence="4 5" key="1">
    <citation type="submission" date="2016-10" db="EMBL/GenBank/DDBJ databases">
        <authorList>
            <person name="de Groot N.N."/>
        </authorList>
    </citation>
    <scope>NUCLEOTIDE SEQUENCE [LARGE SCALE GENOMIC DNA]</scope>
    <source>
        <strain evidence="4 5">DSM 1801</strain>
    </source>
</reference>
<protein>
    <recommendedName>
        <fullName evidence="3">HAMP domain-containing protein</fullName>
    </recommendedName>
</protein>
<dbReference type="Proteomes" id="UP000199800">
    <property type="component" value="Unassembled WGS sequence"/>
</dbReference>
<keyword evidence="5" id="KW-1185">Reference proteome</keyword>
<feature type="transmembrane region" description="Helical" evidence="2">
    <location>
        <begin position="449"/>
        <end position="470"/>
    </location>
</feature>
<sequence length="601" mass="67863">MKRKKFTDISMTLSHKIKWSLKTIRGKVTTMGVLAILASLVIGFIGIGSINRNAVSNEINSLIGQVSALQYKNQSLEALYQYYMDPSYLDTILSNLNSMQKNARKLNTIAGKTYQSQVKEILSDIRITKSNYKKLIEYHNSRGFTKSLGMYRQFCNANNAMAADVQKLLDGAEWVELKWNYTNSSTKITSPNITIDGKKYVHLKYKDTLPKVGKRNNLVLRLGGIFSYDRSYYITNVKLSNHKQTVDVNLYDQDVIPSGDAVVSAQLDNFHKEPAIKLKSNFDASGGKWQECNAQISIEKENIQDYDTLEYDLYLEPSDLEFDCQYGGAIVGIYDFVQMTRTVASQMHDYSMLVVEGKETRTIYQELLSLFRVLEESIPRYSNVKSAISASLTDLEEQKTLLHSMKTYDDEVFEIKHKNTTAFDSMTEICDQITSSTAKDMEQVRDSSIVSFMLILLLSASGLVLFTTVISGSIQKNMAAFHTSLNEITNGKISARVNVPSIDEFSEYGKNLNHFLDTFEGTIQRLQGISILLSSSVNRTIQKLDLDLDSELADNSQDHTEKGSSVNGYSESQEALKAEIRELQKLSENLQSALQFFQIED</sequence>
<evidence type="ECO:0000259" key="3">
    <source>
        <dbReference type="PROSITE" id="PS50885"/>
    </source>
</evidence>
<evidence type="ECO:0000256" key="1">
    <source>
        <dbReference type="SAM" id="Coils"/>
    </source>
</evidence>
<proteinExistence type="predicted"/>
<keyword evidence="2" id="KW-1133">Transmembrane helix</keyword>
<dbReference type="GO" id="GO:0007165">
    <property type="term" value="P:signal transduction"/>
    <property type="evidence" value="ECO:0007669"/>
    <property type="project" value="InterPro"/>
</dbReference>
<dbReference type="PROSITE" id="PS50885">
    <property type="entry name" value="HAMP"/>
    <property type="match status" value="1"/>
</dbReference>
<organism evidence="4 5">
    <name type="scientific">[Clostridium] polysaccharolyticum</name>
    <dbReference type="NCBI Taxonomy" id="29364"/>
    <lineage>
        <taxon>Bacteria</taxon>
        <taxon>Bacillati</taxon>
        <taxon>Bacillota</taxon>
        <taxon>Clostridia</taxon>
        <taxon>Lachnospirales</taxon>
        <taxon>Lachnospiraceae</taxon>
    </lineage>
</organism>
<keyword evidence="1" id="KW-0175">Coiled coil</keyword>
<dbReference type="STRING" id="29364.SAMN04487772_10498"/>
<evidence type="ECO:0000256" key="2">
    <source>
        <dbReference type="SAM" id="Phobius"/>
    </source>
</evidence>
<dbReference type="RefSeq" id="WP_092476636.1">
    <property type="nucleotide sequence ID" value="NZ_FOHN01000004.1"/>
</dbReference>
<evidence type="ECO:0000313" key="4">
    <source>
        <dbReference type="EMBL" id="SES84604.1"/>
    </source>
</evidence>
<dbReference type="AlphaFoldDB" id="A0A1H9ZTC5"/>
<keyword evidence="2" id="KW-0472">Membrane</keyword>
<dbReference type="GO" id="GO:0016020">
    <property type="term" value="C:membrane"/>
    <property type="evidence" value="ECO:0007669"/>
    <property type="project" value="InterPro"/>
</dbReference>
<feature type="coiled-coil region" evidence="1">
    <location>
        <begin position="566"/>
        <end position="600"/>
    </location>
</feature>
<dbReference type="EMBL" id="FOHN01000004">
    <property type="protein sequence ID" value="SES84604.1"/>
    <property type="molecule type" value="Genomic_DNA"/>
</dbReference>